<keyword evidence="1" id="KW-0808">Transferase</keyword>
<keyword evidence="1" id="KW-0489">Methyltransferase</keyword>
<dbReference type="Proteomes" id="UP001238334">
    <property type="component" value="Chromosome"/>
</dbReference>
<dbReference type="CDD" id="cd02440">
    <property type="entry name" value="AdoMet_MTases"/>
    <property type="match status" value="1"/>
</dbReference>
<name>A0A9Y2KXA8_9RHOB</name>
<dbReference type="KEGG" id="ppso:QPJ95_16820"/>
<organism evidence="1 2">
    <name type="scientific">Parasedimentitalea psychrophila</name>
    <dbReference type="NCBI Taxonomy" id="2997337"/>
    <lineage>
        <taxon>Bacteria</taxon>
        <taxon>Pseudomonadati</taxon>
        <taxon>Pseudomonadota</taxon>
        <taxon>Alphaproteobacteria</taxon>
        <taxon>Rhodobacterales</taxon>
        <taxon>Paracoccaceae</taxon>
        <taxon>Parasedimentitalea</taxon>
    </lineage>
</organism>
<dbReference type="PANTHER" id="PTHR43591:SF24">
    <property type="entry name" value="2-METHOXY-6-POLYPRENYL-1,4-BENZOQUINOL METHYLASE, MITOCHONDRIAL"/>
    <property type="match status" value="1"/>
</dbReference>
<dbReference type="PANTHER" id="PTHR43591">
    <property type="entry name" value="METHYLTRANSFERASE"/>
    <property type="match status" value="1"/>
</dbReference>
<accession>A0A9Y2KXA8</accession>
<dbReference type="InterPro" id="IPR029063">
    <property type="entry name" value="SAM-dependent_MTases_sf"/>
</dbReference>
<proteinExistence type="predicted"/>
<dbReference type="EMBL" id="CP127247">
    <property type="protein sequence ID" value="WIY24248.1"/>
    <property type="molecule type" value="Genomic_DNA"/>
</dbReference>
<dbReference type="Pfam" id="PF01209">
    <property type="entry name" value="Ubie_methyltran"/>
    <property type="match status" value="1"/>
</dbReference>
<evidence type="ECO:0000313" key="2">
    <source>
        <dbReference type="Proteomes" id="UP001238334"/>
    </source>
</evidence>
<dbReference type="GO" id="GO:0032259">
    <property type="term" value="P:methylation"/>
    <property type="evidence" value="ECO:0007669"/>
    <property type="project" value="UniProtKB-KW"/>
</dbReference>
<gene>
    <name evidence="1" type="ORF">QPJ95_16820</name>
</gene>
<dbReference type="SUPFAM" id="SSF53335">
    <property type="entry name" value="S-adenosyl-L-methionine-dependent methyltransferases"/>
    <property type="match status" value="1"/>
</dbReference>
<dbReference type="AlphaFoldDB" id="A0A9Y2KXA8"/>
<sequence>MEANLRWQVSWGAAERYEENLVPVIFIPWAQELLNRAELVAGEAVLDAACGTGIVARMASDRVGPDAKVVGADINAGMLTVAKSKSKEEGKVIDWVEADVGNLPFDDASFDAVFCQQGLQFFPDKLSALKEFRRILTVGGRCVICVARSLEHNPLMNGQIEILTRYIGEDAANAIRAVCSLSDSGVINDLFAEAGFTEISIESVTLTLRHSDGRAFVARNMSSTPAADAISNLPEETRQNLLQEYLDTFGSYYDGHALAFPHVSHVVHARV</sequence>
<keyword evidence="2" id="KW-1185">Reference proteome</keyword>
<protein>
    <submittedName>
        <fullName evidence="1">Class I SAM-dependent methyltransferase</fullName>
        <ecNumber evidence="1">2.1.1.-</ecNumber>
    </submittedName>
</protein>
<dbReference type="Gene3D" id="3.40.50.150">
    <property type="entry name" value="Vaccinia Virus protein VP39"/>
    <property type="match status" value="1"/>
</dbReference>
<dbReference type="RefSeq" id="WP_270920970.1">
    <property type="nucleotide sequence ID" value="NZ_CP127247.1"/>
</dbReference>
<dbReference type="GO" id="GO:0008168">
    <property type="term" value="F:methyltransferase activity"/>
    <property type="evidence" value="ECO:0007669"/>
    <property type="project" value="UniProtKB-KW"/>
</dbReference>
<reference evidence="1 2" key="1">
    <citation type="submission" date="2023-06" db="EMBL/GenBank/DDBJ databases">
        <title>Parasedimentitalea psychrophila sp. nov., a psychrophilic bacterium isolated from deep-sea sediment.</title>
        <authorList>
            <person name="Li A."/>
        </authorList>
    </citation>
    <scope>NUCLEOTIDE SEQUENCE [LARGE SCALE GENOMIC DNA]</scope>
    <source>
        <strain evidence="1 2">QS115</strain>
    </source>
</reference>
<dbReference type="EC" id="2.1.1.-" evidence="1"/>
<evidence type="ECO:0000313" key="1">
    <source>
        <dbReference type="EMBL" id="WIY24248.1"/>
    </source>
</evidence>